<evidence type="ECO:0000259" key="4">
    <source>
        <dbReference type="PROSITE" id="PS01124"/>
    </source>
</evidence>
<dbReference type="GO" id="GO:0003700">
    <property type="term" value="F:DNA-binding transcription factor activity"/>
    <property type="evidence" value="ECO:0007669"/>
    <property type="project" value="InterPro"/>
</dbReference>
<evidence type="ECO:0000256" key="2">
    <source>
        <dbReference type="ARBA" id="ARBA00023125"/>
    </source>
</evidence>
<accession>A0A3E4NFX3</accession>
<feature type="domain" description="HTH araC/xylS-type" evidence="4">
    <location>
        <begin position="16"/>
        <end position="115"/>
    </location>
</feature>
<dbReference type="SUPFAM" id="SSF46689">
    <property type="entry name" value="Homeodomain-like"/>
    <property type="match status" value="2"/>
</dbReference>
<dbReference type="PROSITE" id="PS01124">
    <property type="entry name" value="HTH_ARAC_FAMILY_2"/>
    <property type="match status" value="1"/>
</dbReference>
<protein>
    <submittedName>
        <fullName evidence="5">AraC family transcriptional regulator</fullName>
    </submittedName>
</protein>
<reference evidence="5 6" key="1">
    <citation type="submission" date="2018-08" db="EMBL/GenBank/DDBJ databases">
        <title>A genome reference for cultivated species of the human gut microbiota.</title>
        <authorList>
            <person name="Zou Y."/>
            <person name="Xue W."/>
            <person name="Luo G."/>
        </authorList>
    </citation>
    <scope>NUCLEOTIDE SEQUENCE [LARGE SCALE GENOMIC DNA]</scope>
    <source>
        <strain evidence="5 6">TF10-34</strain>
    </source>
</reference>
<gene>
    <name evidence="5" type="ORF">DXD03_10855</name>
</gene>
<dbReference type="Gene3D" id="1.10.10.60">
    <property type="entry name" value="Homeodomain-like"/>
    <property type="match status" value="2"/>
</dbReference>
<sequence length="126" mass="14747">METKDINKEEYQLRINKVTDYIHQNIDQPLSLQKMAGIACFSPFHFHRVFTILTGETPTDYIKRTRIEKAALLLKQNKELSATEIAALCGFSSLSLLSRNFRLHFSMTIREFRSLKYNAKEYGKRK</sequence>
<dbReference type="PANTHER" id="PTHR43280">
    <property type="entry name" value="ARAC-FAMILY TRANSCRIPTIONAL REGULATOR"/>
    <property type="match status" value="1"/>
</dbReference>
<keyword evidence="1" id="KW-0805">Transcription regulation</keyword>
<evidence type="ECO:0000313" key="6">
    <source>
        <dbReference type="Proteomes" id="UP000261210"/>
    </source>
</evidence>
<evidence type="ECO:0000256" key="3">
    <source>
        <dbReference type="ARBA" id="ARBA00023163"/>
    </source>
</evidence>
<dbReference type="RefSeq" id="WP_117683914.1">
    <property type="nucleotide sequence ID" value="NZ_DAWCUS010000005.1"/>
</dbReference>
<dbReference type="Proteomes" id="UP000261210">
    <property type="component" value="Unassembled WGS sequence"/>
</dbReference>
<evidence type="ECO:0000256" key="1">
    <source>
        <dbReference type="ARBA" id="ARBA00023015"/>
    </source>
</evidence>
<organism evidence="5 6">
    <name type="scientific">Bacteroides xylanisolvens</name>
    <dbReference type="NCBI Taxonomy" id="371601"/>
    <lineage>
        <taxon>Bacteria</taxon>
        <taxon>Pseudomonadati</taxon>
        <taxon>Bacteroidota</taxon>
        <taxon>Bacteroidia</taxon>
        <taxon>Bacteroidales</taxon>
        <taxon>Bacteroidaceae</taxon>
        <taxon>Bacteroides</taxon>
    </lineage>
</organism>
<dbReference type="InterPro" id="IPR018060">
    <property type="entry name" value="HTH_AraC"/>
</dbReference>
<evidence type="ECO:0000313" key="5">
    <source>
        <dbReference type="EMBL" id="RGK62767.1"/>
    </source>
</evidence>
<keyword evidence="3" id="KW-0804">Transcription</keyword>
<dbReference type="AlphaFoldDB" id="A0A3E4NFX3"/>
<proteinExistence type="predicted"/>
<dbReference type="SMART" id="SM00342">
    <property type="entry name" value="HTH_ARAC"/>
    <property type="match status" value="1"/>
</dbReference>
<dbReference type="Pfam" id="PF12833">
    <property type="entry name" value="HTH_18"/>
    <property type="match status" value="1"/>
</dbReference>
<name>A0A3E4NFX3_9BACE</name>
<dbReference type="InterPro" id="IPR009057">
    <property type="entry name" value="Homeodomain-like_sf"/>
</dbReference>
<dbReference type="PANTHER" id="PTHR43280:SF28">
    <property type="entry name" value="HTH-TYPE TRANSCRIPTIONAL ACTIVATOR RHAS"/>
    <property type="match status" value="1"/>
</dbReference>
<dbReference type="GO" id="GO:0043565">
    <property type="term" value="F:sequence-specific DNA binding"/>
    <property type="evidence" value="ECO:0007669"/>
    <property type="project" value="InterPro"/>
</dbReference>
<comment type="caution">
    <text evidence="5">The sequence shown here is derived from an EMBL/GenBank/DDBJ whole genome shotgun (WGS) entry which is preliminary data.</text>
</comment>
<dbReference type="EMBL" id="QSQU01000013">
    <property type="protein sequence ID" value="RGK62767.1"/>
    <property type="molecule type" value="Genomic_DNA"/>
</dbReference>
<keyword evidence="2" id="KW-0238">DNA-binding</keyword>